<feature type="compositionally biased region" description="Acidic residues" evidence="1">
    <location>
        <begin position="244"/>
        <end position="253"/>
    </location>
</feature>
<dbReference type="EMBL" id="SGPJ01000182">
    <property type="protein sequence ID" value="THG97225.1"/>
    <property type="molecule type" value="Genomic_DNA"/>
</dbReference>
<comment type="caution">
    <text evidence="2">The sequence shown here is derived from an EMBL/GenBank/DDBJ whole genome shotgun (WGS) entry which is preliminary data.</text>
</comment>
<gene>
    <name evidence="2" type="ORF">EW026_g4742</name>
</gene>
<evidence type="ECO:0000313" key="3">
    <source>
        <dbReference type="Proteomes" id="UP000309038"/>
    </source>
</evidence>
<feature type="compositionally biased region" description="Basic and acidic residues" evidence="1">
    <location>
        <begin position="176"/>
        <end position="190"/>
    </location>
</feature>
<evidence type="ECO:0000313" key="2">
    <source>
        <dbReference type="EMBL" id="THG97225.1"/>
    </source>
</evidence>
<dbReference type="AlphaFoldDB" id="A0A4S4KG94"/>
<feature type="compositionally biased region" description="Basic and acidic residues" evidence="1">
    <location>
        <begin position="337"/>
        <end position="347"/>
    </location>
</feature>
<feature type="region of interest" description="Disordered" evidence="1">
    <location>
        <begin position="324"/>
        <end position="347"/>
    </location>
</feature>
<proteinExistence type="predicted"/>
<sequence length="347" mass="37472">MGSTLSVPTVLAIALISGAIAYGFLERRPPPPEWNAKLVDDKNSTVVSFPAVVPGSFDPPEPTTKQKSKKKKSKKSTTAAPAVRSTDDAQSDSSATAPESHTPVARPSTSKRRSLEGDGQWTRVEPRKRNPAQLPTAAEGSKTVEASDPSITTTSVTGTSSPVADPTEDEQQPPLEPEKNNRRPLAERLLPKPRKTGVDDMLETPDVPTLARVMRVQPKPDEKPAVGFSWGDYEDVDEARGTADDADGEDDEGGWVVKSSSKGRPKVTSTPSQTSLSTTSAAEQSKKQRQNSAKQAAKKATKDEIEAERLARLARHKRELEKARIAEQYAGKKPKAHVTDKGHLAFE</sequence>
<feature type="compositionally biased region" description="Low complexity" evidence="1">
    <location>
        <begin position="150"/>
        <end position="161"/>
    </location>
</feature>
<name>A0A4S4KG94_9APHY</name>
<reference evidence="2 3" key="1">
    <citation type="submission" date="2019-02" db="EMBL/GenBank/DDBJ databases">
        <title>Genome sequencing of the rare red list fungi Phlebia centrifuga.</title>
        <authorList>
            <person name="Buettner E."/>
            <person name="Kellner H."/>
        </authorList>
    </citation>
    <scope>NUCLEOTIDE SEQUENCE [LARGE SCALE GENOMIC DNA]</scope>
    <source>
        <strain evidence="2 3">DSM 108282</strain>
    </source>
</reference>
<dbReference type="Proteomes" id="UP000309038">
    <property type="component" value="Unassembled WGS sequence"/>
</dbReference>
<feature type="compositionally biased region" description="Low complexity" evidence="1">
    <location>
        <begin position="268"/>
        <end position="280"/>
    </location>
</feature>
<evidence type="ECO:0000256" key="1">
    <source>
        <dbReference type="SAM" id="MobiDB-lite"/>
    </source>
</evidence>
<accession>A0A4S4KG94</accession>
<protein>
    <submittedName>
        <fullName evidence="2">Uncharacterized protein</fullName>
    </submittedName>
</protein>
<keyword evidence="3" id="KW-1185">Reference proteome</keyword>
<organism evidence="2 3">
    <name type="scientific">Hermanssonia centrifuga</name>
    <dbReference type="NCBI Taxonomy" id="98765"/>
    <lineage>
        <taxon>Eukaryota</taxon>
        <taxon>Fungi</taxon>
        <taxon>Dikarya</taxon>
        <taxon>Basidiomycota</taxon>
        <taxon>Agaricomycotina</taxon>
        <taxon>Agaricomycetes</taxon>
        <taxon>Polyporales</taxon>
        <taxon>Meruliaceae</taxon>
        <taxon>Hermanssonia</taxon>
    </lineage>
</organism>
<feature type="region of interest" description="Disordered" evidence="1">
    <location>
        <begin position="49"/>
        <end position="304"/>
    </location>
</feature>
<feature type="compositionally biased region" description="Basic residues" evidence="1">
    <location>
        <begin position="66"/>
        <end position="75"/>
    </location>
</feature>